<evidence type="ECO:0000313" key="2">
    <source>
        <dbReference type="EMBL" id="OAX41386.1"/>
    </source>
</evidence>
<dbReference type="Proteomes" id="UP000092154">
    <property type="component" value="Unassembled WGS sequence"/>
</dbReference>
<dbReference type="InParanoid" id="A0A1B7N956"/>
<sequence>MSSSRVEILLTWCNENGIQIDPRILVVESRNHQELADFAYPLSGGESFCSSLRDHGISVYSLEDYIDCSCVLVRIPKATILSTKSCFLSQDITSAPYGHTAHLALALALYGEILQGQDSRWFGYLQSLPRETVDIAIFWGVEDVIDFSSCVFSSRGRIAPSQSAVGSVGGNVGTRFPMELPEDTPSLQLLDGKQARIWLSCTEAEKESDGLMDEIRQYYVDVVEPTLQAAFGRPRQAEEQDVESGGRIPRLDEHGDGISCDMNSVEPSLLGFCHAYSLVSSRAFSVDSYHGLAMVPIADAFNHSNENHVHMESDFDVCVECGSLAECDHDDDTTSTTRSRGACSLSGVRKPDLGLEVDTLDMCTVKPIPPRSEAFNTYGSLSNPELISRYGFTLPENEHDIVRLGYGSFSTLINGLVLVHSSSAGGDDAGIYKYLQVRSSHDFVSSHEDNFASLFLRTYLHLARQWTTEPRWDEMDDGMVYNVSPISSSWFQRKDPNSAVPEIFNINVEGKLTHSLWLFCVLFATCICFPGTMSNFADSICSSGDDSTLQQFMEDVKRDLLKVQDCVDDARRMSENDEEVSASMPSGIRSDVRDDSKFIVIQEHHDIDPETCGTPIVANEVHANADSGFHAPACRSPGLDLGARPGDAGFLAHAVTSESLPQFSSAPAASPRAQPVPDVPSDPSSTSHAIVSSTLRSRRFSMEEERSQKRPRLSSPHAFDSEDNLPCDIFGRPMSRVILGEDIVRIGNTIAVAERRTATHDHRALVAKTLARTVVHLCQHRINSAHVSDGNALNGLTAAEIGELLDVTPSPMHRTRVAMLLALSEKSVLESCAVTWSAILENDSGDSNER</sequence>
<accession>A0A1B7N956</accession>
<dbReference type="AlphaFoldDB" id="A0A1B7N956"/>
<dbReference type="EMBL" id="KV448182">
    <property type="protein sequence ID" value="OAX41386.1"/>
    <property type="molecule type" value="Genomic_DNA"/>
</dbReference>
<dbReference type="GO" id="GO:0016279">
    <property type="term" value="F:protein-lysine N-methyltransferase activity"/>
    <property type="evidence" value="ECO:0007669"/>
    <property type="project" value="TreeGrafter"/>
</dbReference>
<dbReference type="CDD" id="cd10527">
    <property type="entry name" value="SET_LSMT"/>
    <property type="match status" value="1"/>
</dbReference>
<evidence type="ECO:0008006" key="4">
    <source>
        <dbReference type="Google" id="ProtNLM"/>
    </source>
</evidence>
<gene>
    <name evidence="2" type="ORF">K503DRAFT_863909</name>
</gene>
<dbReference type="PANTHER" id="PTHR13271">
    <property type="entry name" value="UNCHARACTERIZED PUTATIVE METHYLTRANSFERASE"/>
    <property type="match status" value="1"/>
</dbReference>
<evidence type="ECO:0000256" key="1">
    <source>
        <dbReference type="SAM" id="MobiDB-lite"/>
    </source>
</evidence>
<dbReference type="Gene3D" id="3.90.1410.10">
    <property type="entry name" value="set domain protein methyltransferase, domain 1"/>
    <property type="match status" value="1"/>
</dbReference>
<dbReference type="SUPFAM" id="SSF82199">
    <property type="entry name" value="SET domain"/>
    <property type="match status" value="2"/>
</dbReference>
<organism evidence="2 3">
    <name type="scientific">Rhizopogon vinicolor AM-OR11-026</name>
    <dbReference type="NCBI Taxonomy" id="1314800"/>
    <lineage>
        <taxon>Eukaryota</taxon>
        <taxon>Fungi</taxon>
        <taxon>Dikarya</taxon>
        <taxon>Basidiomycota</taxon>
        <taxon>Agaricomycotina</taxon>
        <taxon>Agaricomycetes</taxon>
        <taxon>Agaricomycetidae</taxon>
        <taxon>Boletales</taxon>
        <taxon>Suillineae</taxon>
        <taxon>Rhizopogonaceae</taxon>
        <taxon>Rhizopogon</taxon>
    </lineage>
</organism>
<dbReference type="STRING" id="1314800.A0A1B7N956"/>
<reference evidence="2 3" key="1">
    <citation type="submission" date="2016-06" db="EMBL/GenBank/DDBJ databases">
        <title>Comparative genomics of the ectomycorrhizal sister species Rhizopogon vinicolor and Rhizopogon vesiculosus (Basidiomycota: Boletales) reveals a divergence of the mating type B locus.</title>
        <authorList>
            <consortium name="DOE Joint Genome Institute"/>
            <person name="Mujic A.B."/>
            <person name="Kuo A."/>
            <person name="Tritt A."/>
            <person name="Lipzen A."/>
            <person name="Chen C."/>
            <person name="Johnson J."/>
            <person name="Sharma A."/>
            <person name="Barry K."/>
            <person name="Grigoriev I.V."/>
            <person name="Spatafora J.W."/>
        </authorList>
    </citation>
    <scope>NUCLEOTIDE SEQUENCE [LARGE SCALE GENOMIC DNA]</scope>
    <source>
        <strain evidence="2 3">AM-OR11-026</strain>
    </source>
</reference>
<name>A0A1B7N956_9AGAM</name>
<dbReference type="InterPro" id="IPR046341">
    <property type="entry name" value="SET_dom_sf"/>
</dbReference>
<dbReference type="OrthoDB" id="441812at2759"/>
<dbReference type="PANTHER" id="PTHR13271:SF34">
    <property type="entry name" value="N-LYSINE METHYLTRANSFERASE SETD6"/>
    <property type="match status" value="1"/>
</dbReference>
<feature type="compositionally biased region" description="Low complexity" evidence="1">
    <location>
        <begin position="662"/>
        <end position="687"/>
    </location>
</feature>
<dbReference type="InterPro" id="IPR050600">
    <property type="entry name" value="SETD3_SETD6_MTase"/>
</dbReference>
<protein>
    <recommendedName>
        <fullName evidence="4">SET domain-containing protein</fullName>
    </recommendedName>
</protein>
<dbReference type="GO" id="GO:0005634">
    <property type="term" value="C:nucleus"/>
    <property type="evidence" value="ECO:0007669"/>
    <property type="project" value="TreeGrafter"/>
</dbReference>
<feature type="region of interest" description="Disordered" evidence="1">
    <location>
        <begin position="662"/>
        <end position="719"/>
    </location>
</feature>
<proteinExistence type="predicted"/>
<evidence type="ECO:0000313" key="3">
    <source>
        <dbReference type="Proteomes" id="UP000092154"/>
    </source>
</evidence>
<keyword evidence="3" id="KW-1185">Reference proteome</keyword>